<accession>A0A3D9LF41</accession>
<comment type="caution">
    <text evidence="3">The sequence shown here is derived from an EMBL/GenBank/DDBJ whole genome shotgun (WGS) entry which is preliminary data.</text>
</comment>
<feature type="region of interest" description="Disordered" evidence="1">
    <location>
        <begin position="27"/>
        <end position="54"/>
    </location>
</feature>
<proteinExistence type="predicted"/>
<dbReference type="AlphaFoldDB" id="A0A3D9LF41"/>
<gene>
    <name evidence="3" type="ORF">C8E99_2857</name>
</gene>
<dbReference type="Proteomes" id="UP000256727">
    <property type="component" value="Unassembled WGS sequence"/>
</dbReference>
<organism evidence="3 4">
    <name type="scientific">Citricoccus muralis</name>
    <dbReference type="NCBI Taxonomy" id="169134"/>
    <lineage>
        <taxon>Bacteria</taxon>
        <taxon>Bacillati</taxon>
        <taxon>Actinomycetota</taxon>
        <taxon>Actinomycetes</taxon>
        <taxon>Micrococcales</taxon>
        <taxon>Micrococcaceae</taxon>
        <taxon>Citricoccus</taxon>
    </lineage>
</organism>
<evidence type="ECO:0000256" key="2">
    <source>
        <dbReference type="SAM" id="SignalP"/>
    </source>
</evidence>
<dbReference type="EMBL" id="QREH01000001">
    <property type="protein sequence ID" value="REE04998.1"/>
    <property type="molecule type" value="Genomic_DNA"/>
</dbReference>
<keyword evidence="4" id="KW-1185">Reference proteome</keyword>
<name>A0A3D9LF41_9MICC</name>
<reference evidence="3 4" key="1">
    <citation type="submission" date="2018-07" db="EMBL/GenBank/DDBJ databases">
        <title>Sequencing the genomes of 1000 actinobacteria strains.</title>
        <authorList>
            <person name="Klenk H.-P."/>
        </authorList>
    </citation>
    <scope>NUCLEOTIDE SEQUENCE [LARGE SCALE GENOMIC DNA]</scope>
    <source>
        <strain evidence="3 4">DSM 14442</strain>
    </source>
</reference>
<protein>
    <submittedName>
        <fullName evidence="3">Uncharacterized protein</fullName>
    </submittedName>
</protein>
<feature type="compositionally biased region" description="Low complexity" evidence="1">
    <location>
        <begin position="27"/>
        <end position="41"/>
    </location>
</feature>
<feature type="chain" id="PRO_5017617918" evidence="2">
    <location>
        <begin position="26"/>
        <end position="73"/>
    </location>
</feature>
<evidence type="ECO:0000313" key="3">
    <source>
        <dbReference type="EMBL" id="REE04998.1"/>
    </source>
</evidence>
<evidence type="ECO:0000313" key="4">
    <source>
        <dbReference type="Proteomes" id="UP000256727"/>
    </source>
</evidence>
<evidence type="ECO:0000256" key="1">
    <source>
        <dbReference type="SAM" id="MobiDB-lite"/>
    </source>
</evidence>
<feature type="signal peptide" evidence="2">
    <location>
        <begin position="1"/>
        <end position="25"/>
    </location>
</feature>
<sequence>MKRTLLASAAAVLVSSALLVSPAAAAETPTPSSALSPTLQTQPLEKGSSGGMSTMGAGAGSKTFWCMTFGFFC</sequence>
<keyword evidence="2" id="KW-0732">Signal</keyword>